<accession>A0A5E4MF13</accession>
<protein>
    <submittedName>
        <fullName evidence="1">Uncharacterized protein</fullName>
    </submittedName>
</protein>
<evidence type="ECO:0000313" key="2">
    <source>
        <dbReference type="Proteomes" id="UP000325440"/>
    </source>
</evidence>
<organism evidence="1 2">
    <name type="scientific">Cinara cedri</name>
    <dbReference type="NCBI Taxonomy" id="506608"/>
    <lineage>
        <taxon>Eukaryota</taxon>
        <taxon>Metazoa</taxon>
        <taxon>Ecdysozoa</taxon>
        <taxon>Arthropoda</taxon>
        <taxon>Hexapoda</taxon>
        <taxon>Insecta</taxon>
        <taxon>Pterygota</taxon>
        <taxon>Neoptera</taxon>
        <taxon>Paraneoptera</taxon>
        <taxon>Hemiptera</taxon>
        <taxon>Sternorrhyncha</taxon>
        <taxon>Aphidomorpha</taxon>
        <taxon>Aphidoidea</taxon>
        <taxon>Aphididae</taxon>
        <taxon>Lachninae</taxon>
        <taxon>Cinara</taxon>
    </lineage>
</organism>
<dbReference type="EMBL" id="CABPRJ010000493">
    <property type="protein sequence ID" value="VVC29473.1"/>
    <property type="molecule type" value="Genomic_DNA"/>
</dbReference>
<reference evidence="1 2" key="1">
    <citation type="submission" date="2019-08" db="EMBL/GenBank/DDBJ databases">
        <authorList>
            <person name="Alioto T."/>
            <person name="Alioto T."/>
            <person name="Gomez Garrido J."/>
        </authorList>
    </citation>
    <scope>NUCLEOTIDE SEQUENCE [LARGE SCALE GENOMIC DNA]</scope>
</reference>
<keyword evidence="2" id="KW-1185">Reference proteome</keyword>
<gene>
    <name evidence="1" type="ORF">CINCED_3A025690</name>
</gene>
<evidence type="ECO:0000313" key="1">
    <source>
        <dbReference type="EMBL" id="VVC29473.1"/>
    </source>
</evidence>
<dbReference type="Proteomes" id="UP000325440">
    <property type="component" value="Unassembled WGS sequence"/>
</dbReference>
<name>A0A5E4MF13_9HEMI</name>
<sequence>MISAVLDEVYAANELSHIHAEINDDFPINTDIAWLVIENANYETRPIRRTRKKKKVSSELFIQNSPFYSCNIVSQVLLKLAKQFKNVEEIGFSEY</sequence>
<proteinExistence type="predicted"/>
<dbReference type="AlphaFoldDB" id="A0A5E4MF13"/>